<comment type="caution">
    <text evidence="13">The sequence shown here is derived from an EMBL/GenBank/DDBJ whole genome shotgun (WGS) entry which is preliminary data.</text>
</comment>
<dbReference type="InterPro" id="IPR023996">
    <property type="entry name" value="TonB-dep_OMP_SusC/RagA"/>
</dbReference>
<dbReference type="SUPFAM" id="SSF56935">
    <property type="entry name" value="Porins"/>
    <property type="match status" value="1"/>
</dbReference>
<keyword evidence="4 8" id="KW-0812">Transmembrane</keyword>
<proteinExistence type="inferred from homology"/>
<feature type="signal peptide" evidence="10">
    <location>
        <begin position="1"/>
        <end position="32"/>
    </location>
</feature>
<dbReference type="InterPro" id="IPR039426">
    <property type="entry name" value="TonB-dep_rcpt-like"/>
</dbReference>
<feature type="domain" description="TonB-dependent receptor-like beta-barrel" evidence="11">
    <location>
        <begin position="441"/>
        <end position="924"/>
    </location>
</feature>
<keyword evidence="7 8" id="KW-0998">Cell outer membrane</keyword>
<keyword evidence="3 8" id="KW-1134">Transmembrane beta strand</keyword>
<reference evidence="14" key="2">
    <citation type="submission" date="2018-12" db="EMBL/GenBank/DDBJ databases">
        <title>Maribacter lutimaris sp. nov., isolated from marine sediment.</title>
        <authorList>
            <person name="Kim K.K."/>
        </authorList>
    </citation>
    <scope>NUCLEOTIDE SEQUENCE [LARGE SCALE GENOMIC DNA]</scope>
    <source>
        <strain evidence="14">PoM-212</strain>
    </source>
</reference>
<dbReference type="GO" id="GO:0009279">
    <property type="term" value="C:cell outer membrane"/>
    <property type="evidence" value="ECO:0007669"/>
    <property type="project" value="UniProtKB-SubCell"/>
</dbReference>
<evidence type="ECO:0000256" key="6">
    <source>
        <dbReference type="ARBA" id="ARBA00023136"/>
    </source>
</evidence>
<dbReference type="Gene3D" id="2.40.170.20">
    <property type="entry name" value="TonB-dependent receptor, beta-barrel domain"/>
    <property type="match status" value="1"/>
</dbReference>
<dbReference type="Pfam" id="PF00593">
    <property type="entry name" value="TonB_dep_Rec_b-barrel"/>
    <property type="match status" value="1"/>
</dbReference>
<protein>
    <submittedName>
        <fullName evidence="13">TonB-dependent receptor</fullName>
    </submittedName>
</protein>
<evidence type="ECO:0000259" key="12">
    <source>
        <dbReference type="Pfam" id="PF07715"/>
    </source>
</evidence>
<organism evidence="13 14">
    <name type="scientific">Maribacter algicola</name>
    <dbReference type="NCBI Taxonomy" id="2498892"/>
    <lineage>
        <taxon>Bacteria</taxon>
        <taxon>Pseudomonadati</taxon>
        <taxon>Bacteroidota</taxon>
        <taxon>Flavobacteriia</taxon>
        <taxon>Flavobacteriales</taxon>
        <taxon>Flavobacteriaceae</taxon>
        <taxon>Maribacter</taxon>
    </lineage>
</organism>
<evidence type="ECO:0000256" key="4">
    <source>
        <dbReference type="ARBA" id="ARBA00022692"/>
    </source>
</evidence>
<evidence type="ECO:0000313" key="14">
    <source>
        <dbReference type="Proteomes" id="UP000286990"/>
    </source>
</evidence>
<dbReference type="Gene3D" id="2.60.40.1120">
    <property type="entry name" value="Carboxypeptidase-like, regulatory domain"/>
    <property type="match status" value="1"/>
</dbReference>
<accession>A0A3R8R2B8</accession>
<evidence type="ECO:0000256" key="7">
    <source>
        <dbReference type="ARBA" id="ARBA00023237"/>
    </source>
</evidence>
<comment type="similarity">
    <text evidence="8 9">Belongs to the TonB-dependent receptor family.</text>
</comment>
<dbReference type="OrthoDB" id="9768177at2"/>
<evidence type="ECO:0000256" key="3">
    <source>
        <dbReference type="ARBA" id="ARBA00022452"/>
    </source>
</evidence>
<dbReference type="InterPro" id="IPR008969">
    <property type="entry name" value="CarboxyPept-like_regulatory"/>
</dbReference>
<dbReference type="InterPro" id="IPR023997">
    <property type="entry name" value="TonB-dep_OMP_SusC/RagA_CS"/>
</dbReference>
<feature type="chain" id="PRO_5018672841" evidence="10">
    <location>
        <begin position="33"/>
        <end position="1060"/>
    </location>
</feature>
<reference evidence="14" key="1">
    <citation type="submission" date="2018-08" db="EMBL/GenBank/DDBJ databases">
        <authorList>
            <person name="Khan S.A."/>
            <person name="J S.E."/>
        </authorList>
    </citation>
    <scope>NUCLEOTIDE SEQUENCE [LARGE SCALE GENOMIC DNA]</scope>
    <source>
        <strain evidence="14">PoM-212</strain>
    </source>
</reference>
<dbReference type="PROSITE" id="PS52016">
    <property type="entry name" value="TONB_DEPENDENT_REC_3"/>
    <property type="match status" value="1"/>
</dbReference>
<dbReference type="InterPro" id="IPR012910">
    <property type="entry name" value="Plug_dom"/>
</dbReference>
<name>A0A3R8R2B8_9FLAO</name>
<evidence type="ECO:0000313" key="13">
    <source>
        <dbReference type="EMBL" id="RRQ48622.1"/>
    </source>
</evidence>
<evidence type="ECO:0000256" key="8">
    <source>
        <dbReference type="PROSITE-ProRule" id="PRU01360"/>
    </source>
</evidence>
<dbReference type="Gene3D" id="2.170.130.10">
    <property type="entry name" value="TonB-dependent receptor, plug domain"/>
    <property type="match status" value="1"/>
</dbReference>
<evidence type="ECO:0000256" key="10">
    <source>
        <dbReference type="SAM" id="SignalP"/>
    </source>
</evidence>
<dbReference type="InterPro" id="IPR000531">
    <property type="entry name" value="Beta-barrel_TonB"/>
</dbReference>
<dbReference type="InterPro" id="IPR037066">
    <property type="entry name" value="Plug_dom_sf"/>
</dbReference>
<keyword evidence="13" id="KW-0675">Receptor</keyword>
<dbReference type="Pfam" id="PF13715">
    <property type="entry name" value="CarbopepD_reg_2"/>
    <property type="match status" value="1"/>
</dbReference>
<evidence type="ECO:0000259" key="11">
    <source>
        <dbReference type="Pfam" id="PF00593"/>
    </source>
</evidence>
<dbReference type="NCBIfam" id="TIGR04056">
    <property type="entry name" value="OMP_RagA_SusC"/>
    <property type="match status" value="1"/>
</dbReference>
<keyword evidence="6 8" id="KW-0472">Membrane</keyword>
<feature type="domain" description="TonB-dependent receptor plug" evidence="12">
    <location>
        <begin position="125"/>
        <end position="227"/>
    </location>
</feature>
<evidence type="ECO:0000256" key="9">
    <source>
        <dbReference type="RuleBase" id="RU003357"/>
    </source>
</evidence>
<gene>
    <name evidence="13" type="ORF">DZC72_13105</name>
</gene>
<dbReference type="SUPFAM" id="SSF49464">
    <property type="entry name" value="Carboxypeptidase regulatory domain-like"/>
    <property type="match status" value="1"/>
</dbReference>
<dbReference type="InterPro" id="IPR036942">
    <property type="entry name" value="Beta-barrel_TonB_sf"/>
</dbReference>
<dbReference type="AlphaFoldDB" id="A0A3R8R2B8"/>
<dbReference type="Proteomes" id="UP000286990">
    <property type="component" value="Unassembled WGS sequence"/>
</dbReference>
<comment type="subcellular location">
    <subcellularLocation>
        <location evidence="1 8">Cell outer membrane</location>
        <topology evidence="1 8">Multi-pass membrane protein</topology>
    </subcellularLocation>
</comment>
<dbReference type="EMBL" id="QUSX01000002">
    <property type="protein sequence ID" value="RRQ48622.1"/>
    <property type="molecule type" value="Genomic_DNA"/>
</dbReference>
<evidence type="ECO:0000256" key="2">
    <source>
        <dbReference type="ARBA" id="ARBA00022448"/>
    </source>
</evidence>
<dbReference type="NCBIfam" id="TIGR04057">
    <property type="entry name" value="SusC_RagA_signa"/>
    <property type="match status" value="1"/>
</dbReference>
<evidence type="ECO:0000256" key="1">
    <source>
        <dbReference type="ARBA" id="ARBA00004571"/>
    </source>
</evidence>
<sequence>MFKNHFRKKIHKSKRGIMSLFTFICFTSLSYAQTVTVSGTVTDDLNAPLIGANILIKGTTKGVVADFDGNFSIETASDAILVVSYTGFASKEIPVDGQTTIAVQLFPDAAALDEVVIIGYGSRKRSDVTGAVSSVNTQYIEQQSAGDATRALQGSASGVTVVSSARPGVQAQVRIRGLGTINGNGPLYVVDGVFGAQLPPTNQIESMQVLKDASSTAIYGARGANGVVLITTKTGRTGQKAKVELNVRTGIGTANSRYDLVTDPVLIGQQIWLEQTNDGIAPNSAHFNFDPNNIQGTTVNDYLFPNGASIGDPSTDPSLYVERDYPITLTNQEGTDWLKELYQPAPITDVTLSVTGGSEKTTYALSGNYFKEEGVLRYNSFDRYAFRANADSQVKDWLKIGQRLGVTLTESKGNTADFNTIVETSPLIPVRDIAGNFAGGIVGGGLNDGPNPLGNNFRERKDKRTTINATGNFYVEVKPIKNIAVKTLFGYNTSWYSNFDPRFADPENTNGTTGSTLNETRGKNLTWNWTNTINYSKTFNELHNFELLLGTEATRFEFDQINAGREGFISTDDDFFQLSSGSDNQTNGSAAAAWALNSYFGRAYYSYDDKYMLEATIRRDGSSRFGSNNRWGNFPAVSGGWVVSRENFLADSSWLSYLKLRAGWGQSGNDQIGNYNGFSTFGSDLGASFYGIGGADGTIIQGVQTTAIGNPDAKWETTTSTNFAVDATLFNRVNMTLDVWSKDTSDMLFPVAIPAVEGIANAPSVNIGDMENKGIDLELSYRGGGSDDGDFKYTVGLIFSQYRNQITRLSDNEDEFIVGSEQRAQRYTRAETGTAFPEFFGYIVDGIFQSQAEADGHAPNGDYNQPGNLIIRDVDGDGEITPDDRTYIGNPNPDFTAGLNLRLEYKNFDFTASLYTSQGNDAINYYNRFTRYGLFQGPKSADRLFRSWGSPFLANNADAVLPKASSQTSFEQNTHSDLVEDASFIRLQNAQIGFNLPDKILNDLDISSMRVYVMGTNLFTISDYSGLDAEIFVDNEIDRGLDRGNWPAPRQIILGLDIKL</sequence>
<keyword evidence="10" id="KW-0732">Signal</keyword>
<keyword evidence="14" id="KW-1185">Reference proteome</keyword>
<keyword evidence="2 8" id="KW-0813">Transport</keyword>
<evidence type="ECO:0000256" key="5">
    <source>
        <dbReference type="ARBA" id="ARBA00023077"/>
    </source>
</evidence>
<dbReference type="Pfam" id="PF07715">
    <property type="entry name" value="Plug"/>
    <property type="match status" value="1"/>
</dbReference>
<keyword evidence="5 9" id="KW-0798">TonB box</keyword>